<sequence length="756" mass="85096">MIPSPAVFRDTDPRVQDFLQDKFQTLSDLDSLDSLLASVQEHQQQLRSQLNTAESSSASLRTRLSDHSNTLEAAVNSFNARQAHIDRCLPGIASDEAAAAAAELYSIPIEKLRRLDVARAYVALLQEVQSLAATARQSVDAGDPEAALVPYTKLQTLSQGLKVRNDAAEGAAVHILEFVEKTAKGLWSDMKKGLSTDLEELLKKYQWPKEGLDFGAQEMEFKKAFEKLLVLQGPELEHKPENVVLIPLQVLVRPLALRFRFHFEGRRQTNRADKPEWFLSHITNLVTTYSRFMLDHIQPILSQSANPNINQRDAINEFITALLPELRRKINSLLPEITDQAQLLSHFIHELIKFDATMREDFGYAPYSAEPDMTPWKGMTYEVLVVENGFDGWLHVEKEFALARYESIITADDAWEIDYDSVDPADSKPTKSAMRLKDLLETITETYRPLISFSQRLRFLMDIQIAILDQYHDRLSDSIEAFRVLSSTLASYVQGSSKQELESLSGLRGLERLCRVYGSSMYLEDAMRDWNDDIFFLELWEDLTTRSTTTPTTTPLTSDTALFDETATSYSRLRARTETIITDLLTTTLTTDLRAYLRISHWSSTSTSTADTITPELETPLATLSSFSAFLSRALARRVVKRILVAVVAKVEAMVYAGVVVKQQFSVQGGRQLKRDLEEVWRVVGMVLGEEEGGREGKMKGVVRLLTMEVGELRGVVEAVMKGGEEAGRCVESLGLGEGLEVREVREVVGRRVDAW</sequence>
<evidence type="ECO:0000313" key="1">
    <source>
        <dbReference type="EMBL" id="TGZ85375.1"/>
    </source>
</evidence>
<evidence type="ECO:0008006" key="3">
    <source>
        <dbReference type="Google" id="ProtNLM"/>
    </source>
</evidence>
<dbReference type="Gene3D" id="1.20.58.670">
    <property type="entry name" value="Dsl1p vesicle tethering complex, Tip20p subunit, domain D"/>
    <property type="match status" value="1"/>
</dbReference>
<dbReference type="PROSITE" id="PS51386">
    <property type="entry name" value="RINT1_TIP20"/>
    <property type="match status" value="1"/>
</dbReference>
<evidence type="ECO:0000313" key="2">
    <source>
        <dbReference type="Proteomes" id="UP000298138"/>
    </source>
</evidence>
<accession>A0A4V3SJV1</accession>
<protein>
    <recommendedName>
        <fullName evidence="3">RINT-1 family protein</fullName>
    </recommendedName>
</protein>
<dbReference type="GO" id="GO:0006890">
    <property type="term" value="P:retrograde vesicle-mediated transport, Golgi to endoplasmic reticulum"/>
    <property type="evidence" value="ECO:0007669"/>
    <property type="project" value="InterPro"/>
</dbReference>
<feature type="non-terminal residue" evidence="1">
    <location>
        <position position="756"/>
    </location>
</feature>
<organism evidence="1 2">
    <name type="scientific">Ascodesmis nigricans</name>
    <dbReference type="NCBI Taxonomy" id="341454"/>
    <lineage>
        <taxon>Eukaryota</taxon>
        <taxon>Fungi</taxon>
        <taxon>Dikarya</taxon>
        <taxon>Ascomycota</taxon>
        <taxon>Pezizomycotina</taxon>
        <taxon>Pezizomycetes</taxon>
        <taxon>Pezizales</taxon>
        <taxon>Ascodesmidaceae</taxon>
        <taxon>Ascodesmis</taxon>
    </lineage>
</organism>
<keyword evidence="2" id="KW-1185">Reference proteome</keyword>
<proteinExistence type="predicted"/>
<dbReference type="PANTHER" id="PTHR13520">
    <property type="entry name" value="RAD50-INTERACTING PROTEIN 1 RINT-1"/>
    <property type="match status" value="1"/>
</dbReference>
<dbReference type="GO" id="GO:0006888">
    <property type="term" value="P:endoplasmic reticulum to Golgi vesicle-mediated transport"/>
    <property type="evidence" value="ECO:0007669"/>
    <property type="project" value="InterPro"/>
</dbReference>
<dbReference type="GO" id="GO:0060628">
    <property type="term" value="P:regulation of ER to Golgi vesicle-mediated transport"/>
    <property type="evidence" value="ECO:0007669"/>
    <property type="project" value="TreeGrafter"/>
</dbReference>
<dbReference type="Pfam" id="PF04437">
    <property type="entry name" value="RINT1_TIP1"/>
    <property type="match status" value="1"/>
</dbReference>
<gene>
    <name evidence="1" type="ORF">EX30DRAFT_314397</name>
</gene>
<dbReference type="STRING" id="341454.A0A4V3SJV1"/>
<dbReference type="GO" id="GO:0070939">
    <property type="term" value="C:Dsl1/NZR complex"/>
    <property type="evidence" value="ECO:0007669"/>
    <property type="project" value="InterPro"/>
</dbReference>
<dbReference type="InterPro" id="IPR042044">
    <property type="entry name" value="EXOC6PINT-1/Sec15/Tip20_C_dom2"/>
</dbReference>
<dbReference type="EMBL" id="ML220112">
    <property type="protein sequence ID" value="TGZ85375.1"/>
    <property type="molecule type" value="Genomic_DNA"/>
</dbReference>
<dbReference type="AlphaFoldDB" id="A0A4V3SJV1"/>
<dbReference type="OrthoDB" id="2189254at2759"/>
<name>A0A4V3SJV1_9PEZI</name>
<dbReference type="Gene3D" id="1.20.58.1420">
    <property type="entry name" value="Dsl1p vesicle tethering complex, Tip20p subunit, domain B"/>
    <property type="match status" value="1"/>
</dbReference>
<dbReference type="InterPro" id="IPR007528">
    <property type="entry name" value="RINT1_Tip20"/>
</dbReference>
<dbReference type="InParanoid" id="A0A4V3SJV1"/>
<dbReference type="InterPro" id="IPR042042">
    <property type="entry name" value="Tip20p_domB"/>
</dbReference>
<dbReference type="PANTHER" id="PTHR13520:SF0">
    <property type="entry name" value="RAD50-INTERACTING PROTEIN 1"/>
    <property type="match status" value="1"/>
</dbReference>
<reference evidence="1 2" key="1">
    <citation type="submission" date="2019-04" db="EMBL/GenBank/DDBJ databases">
        <title>Comparative genomics and transcriptomics to analyze fruiting body development in filamentous ascomycetes.</title>
        <authorList>
            <consortium name="DOE Joint Genome Institute"/>
            <person name="Lutkenhaus R."/>
            <person name="Traeger S."/>
            <person name="Breuer J."/>
            <person name="Kuo A."/>
            <person name="Lipzen A."/>
            <person name="Pangilinan J."/>
            <person name="Dilworth D."/>
            <person name="Sandor L."/>
            <person name="Poggeler S."/>
            <person name="Barry K."/>
            <person name="Grigoriev I.V."/>
            <person name="Nowrousian M."/>
        </authorList>
    </citation>
    <scope>NUCLEOTIDE SEQUENCE [LARGE SCALE GENOMIC DNA]</scope>
    <source>
        <strain evidence="1 2">CBS 389.68</strain>
    </source>
</reference>
<dbReference type="Proteomes" id="UP000298138">
    <property type="component" value="Unassembled WGS sequence"/>
</dbReference>